<evidence type="ECO:0000256" key="6">
    <source>
        <dbReference type="ARBA" id="ARBA00023136"/>
    </source>
</evidence>
<dbReference type="Pfam" id="PF00664">
    <property type="entry name" value="ABC_membrane"/>
    <property type="match status" value="1"/>
</dbReference>
<evidence type="ECO:0000256" key="1">
    <source>
        <dbReference type="ARBA" id="ARBA00007577"/>
    </source>
</evidence>
<keyword evidence="2" id="KW-0813">Transport</keyword>
<evidence type="ECO:0000256" key="3">
    <source>
        <dbReference type="ARBA" id="ARBA00022692"/>
    </source>
</evidence>
<evidence type="ECO:0000313" key="11">
    <source>
        <dbReference type="Proteomes" id="UP001227230"/>
    </source>
</evidence>
<feature type="domain" description="ABC transmembrane type-1" evidence="9">
    <location>
        <begin position="85"/>
        <end position="165"/>
    </location>
</feature>
<dbReference type="Proteomes" id="UP001227230">
    <property type="component" value="Chromosome 19"/>
</dbReference>
<dbReference type="Gene3D" id="1.20.1560.10">
    <property type="entry name" value="ABC transporter type 1, transmembrane domain"/>
    <property type="match status" value="1"/>
</dbReference>
<sequence length="169" mass="19197">MQNPNELYTSLVRLQQTDQPLKVMTSSTPTISLDLHNNNNDSTSLNSSIPNMRAGEEVVSSSYIPVPSFWRLLRLNLPKWKETGIGCLSAVLSGVVQLAYAFAMGSIISVYFLSDHEEMQEQTKTYYLCFVALSVFSLLVNLNQHYNFAVMRENLTKRERDGVFKDTEF</sequence>
<keyword evidence="3 8" id="KW-0812">Transmembrane</keyword>
<proteinExistence type="inferred from homology"/>
<evidence type="ECO:0000256" key="2">
    <source>
        <dbReference type="ARBA" id="ARBA00022448"/>
    </source>
</evidence>
<evidence type="ECO:0000313" key="10">
    <source>
        <dbReference type="EMBL" id="WKA13404.1"/>
    </source>
</evidence>
<accession>A0ABY9E3J9</accession>
<keyword evidence="6 8" id="KW-0472">Membrane</keyword>
<reference evidence="10 11" key="1">
    <citation type="journal article" date="2023" name="Hortic Res">
        <title>The complete reference genome for grapevine (Vitis vinifera L.) genetics and breeding.</title>
        <authorList>
            <person name="Shi X."/>
            <person name="Cao S."/>
            <person name="Wang X."/>
            <person name="Huang S."/>
            <person name="Wang Y."/>
            <person name="Liu Z."/>
            <person name="Liu W."/>
            <person name="Leng X."/>
            <person name="Peng Y."/>
            <person name="Wang N."/>
            <person name="Wang Y."/>
            <person name="Ma Z."/>
            <person name="Xu X."/>
            <person name="Zhang F."/>
            <person name="Xue H."/>
            <person name="Zhong H."/>
            <person name="Wang Y."/>
            <person name="Zhang K."/>
            <person name="Velt A."/>
            <person name="Avia K."/>
            <person name="Holtgrawe D."/>
            <person name="Grimplet J."/>
            <person name="Matus J.T."/>
            <person name="Ware D."/>
            <person name="Wu X."/>
            <person name="Wang H."/>
            <person name="Liu C."/>
            <person name="Fang Y."/>
            <person name="Rustenholz C."/>
            <person name="Cheng Z."/>
            <person name="Xiao H."/>
            <person name="Zhou Y."/>
        </authorList>
    </citation>
    <scope>NUCLEOTIDE SEQUENCE [LARGE SCALE GENOMIC DNA]</scope>
    <source>
        <strain evidence="11">cv. Pinot noir / PN40024</strain>
        <tissue evidence="10">Leaf</tissue>
    </source>
</reference>
<keyword evidence="11" id="KW-1185">Reference proteome</keyword>
<protein>
    <recommendedName>
        <fullName evidence="9">ABC transmembrane type-1 domain-containing protein</fullName>
    </recommendedName>
</protein>
<evidence type="ECO:0000256" key="5">
    <source>
        <dbReference type="ARBA" id="ARBA00022989"/>
    </source>
</evidence>
<dbReference type="PANTHER" id="PTHR45136">
    <property type="entry name" value="ABC TRANSPORTER DOMAIN-CONTAINING PROTEIN"/>
    <property type="match status" value="1"/>
</dbReference>
<gene>
    <name evidence="10" type="ORF">VitviT2T_030706</name>
</gene>
<dbReference type="EMBL" id="CP126666">
    <property type="protein sequence ID" value="WKA13404.1"/>
    <property type="molecule type" value="Genomic_DNA"/>
</dbReference>
<keyword evidence="7" id="KW-0325">Glycoprotein</keyword>
<dbReference type="SUPFAM" id="SSF90123">
    <property type="entry name" value="ABC transporter transmembrane region"/>
    <property type="match status" value="1"/>
</dbReference>
<keyword evidence="4" id="KW-0677">Repeat</keyword>
<evidence type="ECO:0000256" key="7">
    <source>
        <dbReference type="ARBA" id="ARBA00023180"/>
    </source>
</evidence>
<organism evidence="10 11">
    <name type="scientific">Vitis vinifera</name>
    <name type="common">Grape</name>
    <dbReference type="NCBI Taxonomy" id="29760"/>
    <lineage>
        <taxon>Eukaryota</taxon>
        <taxon>Viridiplantae</taxon>
        <taxon>Streptophyta</taxon>
        <taxon>Embryophyta</taxon>
        <taxon>Tracheophyta</taxon>
        <taxon>Spermatophyta</taxon>
        <taxon>Magnoliopsida</taxon>
        <taxon>eudicotyledons</taxon>
        <taxon>Gunneridae</taxon>
        <taxon>Pentapetalae</taxon>
        <taxon>rosids</taxon>
        <taxon>Vitales</taxon>
        <taxon>Vitaceae</taxon>
        <taxon>Viteae</taxon>
        <taxon>Vitis</taxon>
    </lineage>
</organism>
<dbReference type="InterPro" id="IPR036640">
    <property type="entry name" value="ABC1_TM_sf"/>
</dbReference>
<name>A0ABY9E3J9_VITVI</name>
<evidence type="ECO:0000259" key="9">
    <source>
        <dbReference type="Pfam" id="PF00664"/>
    </source>
</evidence>
<dbReference type="InterPro" id="IPR011527">
    <property type="entry name" value="ABC1_TM_dom"/>
</dbReference>
<evidence type="ECO:0000256" key="8">
    <source>
        <dbReference type="SAM" id="Phobius"/>
    </source>
</evidence>
<feature type="transmembrane region" description="Helical" evidence="8">
    <location>
        <begin position="84"/>
        <end position="113"/>
    </location>
</feature>
<dbReference type="PANTHER" id="PTHR45136:SF2">
    <property type="entry name" value="ABC TRANSPORTER DOMAIN-CONTAINING PROTEIN"/>
    <property type="match status" value="1"/>
</dbReference>
<keyword evidence="5 8" id="KW-1133">Transmembrane helix</keyword>
<evidence type="ECO:0000256" key="4">
    <source>
        <dbReference type="ARBA" id="ARBA00022737"/>
    </source>
</evidence>
<feature type="transmembrane region" description="Helical" evidence="8">
    <location>
        <begin position="125"/>
        <end position="142"/>
    </location>
</feature>
<comment type="similarity">
    <text evidence="1">Belongs to the ABC transporter superfamily. ABCB family. Multidrug resistance exporter (TC 3.A.1.201) subfamily.</text>
</comment>